<feature type="region of interest" description="Disordered" evidence="1">
    <location>
        <begin position="91"/>
        <end position="124"/>
    </location>
</feature>
<evidence type="ECO:0000313" key="3">
    <source>
        <dbReference type="Proteomes" id="UP000192320"/>
    </source>
</evidence>
<gene>
    <name evidence="2" type="ORF">BST33_10045</name>
</gene>
<comment type="caution">
    <text evidence="2">The sequence shown here is derived from an EMBL/GenBank/DDBJ whole genome shotgun (WGS) entry which is preliminary data.</text>
</comment>
<reference evidence="2 3" key="1">
    <citation type="submission" date="2017-02" db="EMBL/GenBank/DDBJ databases">
        <title>The new phylogeny of genus Mycobacterium.</title>
        <authorList>
            <person name="Tortoli E."/>
            <person name="Trovato A."/>
            <person name="Cirillo D.M."/>
        </authorList>
    </citation>
    <scope>NUCLEOTIDE SEQUENCE [LARGE SCALE GENOMIC DNA]</scope>
    <source>
        <strain evidence="2 3">DSM 45633</strain>
    </source>
</reference>
<keyword evidence="3" id="KW-1185">Reference proteome</keyword>
<feature type="compositionally biased region" description="Basic residues" evidence="1">
    <location>
        <begin position="106"/>
        <end position="115"/>
    </location>
</feature>
<sequence>MAEVHRAPAGLRARGKRLWSSVTADFELDEHELALLEDAARTADLIAQLQERIDRDGVMTEAYGGRAHPCLGEVRQQRLALARLLVALRVPSGEESDEDDDEPVRRSGRPQRRGMRGIYAVGNP</sequence>
<accession>A0A7I7R5G5</accession>
<proteinExistence type="predicted"/>
<name>A0A7I7R5G5_9MYCO</name>
<dbReference type="RefSeq" id="WP_083025506.1">
    <property type="nucleotide sequence ID" value="NZ_AP022589.1"/>
</dbReference>
<evidence type="ECO:0000313" key="2">
    <source>
        <dbReference type="EMBL" id="ORB01100.1"/>
    </source>
</evidence>
<protein>
    <submittedName>
        <fullName evidence="2">Uncharacterized protein</fullName>
    </submittedName>
</protein>
<dbReference type="Proteomes" id="UP000192320">
    <property type="component" value="Unassembled WGS sequence"/>
</dbReference>
<evidence type="ECO:0000256" key="1">
    <source>
        <dbReference type="SAM" id="MobiDB-lite"/>
    </source>
</evidence>
<dbReference type="OrthoDB" id="4426978at2"/>
<dbReference type="AlphaFoldDB" id="A0A7I7R5G5"/>
<dbReference type="EMBL" id="MVHZ01000008">
    <property type="protein sequence ID" value="ORB01100.1"/>
    <property type="molecule type" value="Genomic_DNA"/>
</dbReference>
<organism evidence="2 3">
    <name type="scientific">Mycolicibacter minnesotensis</name>
    <dbReference type="NCBI Taxonomy" id="1118379"/>
    <lineage>
        <taxon>Bacteria</taxon>
        <taxon>Bacillati</taxon>
        <taxon>Actinomycetota</taxon>
        <taxon>Actinomycetes</taxon>
        <taxon>Mycobacteriales</taxon>
        <taxon>Mycobacteriaceae</taxon>
        <taxon>Mycolicibacter</taxon>
    </lineage>
</organism>